<evidence type="ECO:0000313" key="1">
    <source>
        <dbReference type="EMBL" id="MBB6465595.1"/>
    </source>
</evidence>
<dbReference type="AlphaFoldDB" id="A0A8E2BD97"/>
<comment type="caution">
    <text evidence="1">The sequence shown here is derived from an EMBL/GenBank/DDBJ whole genome shotgun (WGS) entry which is preliminary data.</text>
</comment>
<reference evidence="1 2" key="1">
    <citation type="submission" date="2020-08" db="EMBL/GenBank/DDBJ databases">
        <title>Genomic Encyclopedia of Type Strains, Phase IV (KMG-IV): sequencing the most valuable type-strain genomes for metagenomic binning, comparative biology and taxonomic classification.</title>
        <authorList>
            <person name="Goeker M."/>
        </authorList>
    </citation>
    <scope>NUCLEOTIDE SEQUENCE [LARGE SCALE GENOMIC DNA]</scope>
    <source>
        <strain evidence="1 2">DSM 17454</strain>
    </source>
</reference>
<evidence type="ECO:0000313" key="2">
    <source>
        <dbReference type="Proteomes" id="UP000532373"/>
    </source>
</evidence>
<proteinExistence type="predicted"/>
<dbReference type="RefSeq" id="WP_184768102.1">
    <property type="nucleotide sequence ID" value="NZ_JACHGI010000002.1"/>
</dbReference>
<dbReference type="Proteomes" id="UP000532373">
    <property type="component" value="Unassembled WGS sequence"/>
</dbReference>
<sequence>MAGISPPKIELVSQAVDTTDRSGSYTFAGLGFGQEFTNRAIIVAAMLANSANSVVNQSGATIGGMAASGNDSGDAGTSPTGGASCGVWAARPSGTSGSVSVSFGATSQACAIFVFAAEIASATRFAESVGSGAAGGMTSDPNFPASDNGTINIPHDGVLIGGVARANTTVPITLTGFHSQREMALDTGHRIAVGWRWNMLAQTAYPIGYTTSAAGVIYGMEAHSFA</sequence>
<dbReference type="EMBL" id="JACHGI010000002">
    <property type="protein sequence ID" value="MBB6465595.1"/>
    <property type="molecule type" value="Genomic_DNA"/>
</dbReference>
<name>A0A8E2BD97_9HYPH</name>
<organism evidence="1 2">
    <name type="scientific">Aminobacter carboxidus</name>
    <dbReference type="NCBI Taxonomy" id="376165"/>
    <lineage>
        <taxon>Bacteria</taxon>
        <taxon>Pseudomonadati</taxon>
        <taxon>Pseudomonadota</taxon>
        <taxon>Alphaproteobacteria</taxon>
        <taxon>Hyphomicrobiales</taxon>
        <taxon>Phyllobacteriaceae</taxon>
        <taxon>Aminobacter</taxon>
    </lineage>
</organism>
<protein>
    <submittedName>
        <fullName evidence="1">Uncharacterized protein</fullName>
    </submittedName>
</protein>
<gene>
    <name evidence="1" type="ORF">HNQ96_001453</name>
</gene>
<accession>A0A8E2BD97</accession>